<dbReference type="InterPro" id="IPR036236">
    <property type="entry name" value="Znf_C2H2_sf"/>
</dbReference>
<dbReference type="STRING" id="215637.A0A4P9ZQJ1"/>
<protein>
    <recommendedName>
        <fullName evidence="6">C2H2-type domain-containing protein</fullName>
    </recommendedName>
</protein>
<evidence type="ECO:0000259" key="6">
    <source>
        <dbReference type="PROSITE" id="PS50157"/>
    </source>
</evidence>
<evidence type="ECO:0000256" key="5">
    <source>
        <dbReference type="PROSITE-ProRule" id="PRU00042"/>
    </source>
</evidence>
<feature type="domain" description="C2H2-type" evidence="6">
    <location>
        <begin position="32"/>
        <end position="51"/>
    </location>
</feature>
<dbReference type="Gene3D" id="3.30.160.60">
    <property type="entry name" value="Classic Zinc Finger"/>
    <property type="match status" value="2"/>
</dbReference>
<dbReference type="EMBL" id="ML002795">
    <property type="protein sequence ID" value="RKP35754.1"/>
    <property type="molecule type" value="Genomic_DNA"/>
</dbReference>
<dbReference type="GO" id="GO:0000981">
    <property type="term" value="F:DNA-binding transcription factor activity, RNA polymerase II-specific"/>
    <property type="evidence" value="ECO:0007669"/>
    <property type="project" value="TreeGrafter"/>
</dbReference>
<keyword evidence="8" id="KW-1185">Reference proteome</keyword>
<keyword evidence="2" id="KW-0677">Repeat</keyword>
<dbReference type="SMART" id="SM00355">
    <property type="entry name" value="ZnF_C2H2"/>
    <property type="match status" value="1"/>
</dbReference>
<evidence type="ECO:0000256" key="3">
    <source>
        <dbReference type="ARBA" id="ARBA00022771"/>
    </source>
</evidence>
<dbReference type="FunFam" id="3.30.160.60:FF:000303">
    <property type="entry name" value="Zinc finger protein 41"/>
    <property type="match status" value="1"/>
</dbReference>
<evidence type="ECO:0000313" key="8">
    <source>
        <dbReference type="Proteomes" id="UP000268162"/>
    </source>
</evidence>
<feature type="non-terminal residue" evidence="7">
    <location>
        <position position="1"/>
    </location>
</feature>
<dbReference type="FunFam" id="3.30.160.60:FF:001732">
    <property type="entry name" value="Zgc:162936"/>
    <property type="match status" value="1"/>
</dbReference>
<keyword evidence="4" id="KW-0862">Zinc</keyword>
<dbReference type="Pfam" id="PF00096">
    <property type="entry name" value="zf-C2H2"/>
    <property type="match status" value="2"/>
</dbReference>
<proteinExistence type="predicted"/>
<dbReference type="AlphaFoldDB" id="A0A4P9ZQJ1"/>
<evidence type="ECO:0000256" key="4">
    <source>
        <dbReference type="ARBA" id="ARBA00022833"/>
    </source>
</evidence>
<gene>
    <name evidence="7" type="ORF">BJ085DRAFT_11726</name>
</gene>
<dbReference type="GO" id="GO:0000785">
    <property type="term" value="C:chromatin"/>
    <property type="evidence" value="ECO:0007669"/>
    <property type="project" value="TreeGrafter"/>
</dbReference>
<sequence>EKPFGCPKCLKEFVRKYDLKRHMLTHTGEKSFVCEGCDKLFSRRDVLKSHK</sequence>
<name>A0A4P9ZQJ1_9FUNG</name>
<feature type="domain" description="C2H2-type" evidence="6">
    <location>
        <begin position="4"/>
        <end position="31"/>
    </location>
</feature>
<dbReference type="PANTHER" id="PTHR14003">
    <property type="entry name" value="TRANSCRIPTIONAL REPRESSOR PROTEIN YY"/>
    <property type="match status" value="1"/>
</dbReference>
<keyword evidence="3 5" id="KW-0863">Zinc-finger</keyword>
<evidence type="ECO:0000256" key="1">
    <source>
        <dbReference type="ARBA" id="ARBA00022723"/>
    </source>
</evidence>
<dbReference type="GO" id="GO:0000978">
    <property type="term" value="F:RNA polymerase II cis-regulatory region sequence-specific DNA binding"/>
    <property type="evidence" value="ECO:0007669"/>
    <property type="project" value="TreeGrafter"/>
</dbReference>
<dbReference type="InterPro" id="IPR013087">
    <property type="entry name" value="Znf_C2H2_type"/>
</dbReference>
<evidence type="ECO:0000313" key="7">
    <source>
        <dbReference type="EMBL" id="RKP35754.1"/>
    </source>
</evidence>
<dbReference type="GO" id="GO:0031519">
    <property type="term" value="C:PcG protein complex"/>
    <property type="evidence" value="ECO:0007669"/>
    <property type="project" value="TreeGrafter"/>
</dbReference>
<dbReference type="GO" id="GO:0045893">
    <property type="term" value="P:positive regulation of DNA-templated transcription"/>
    <property type="evidence" value="ECO:0007669"/>
    <property type="project" value="UniProtKB-ARBA"/>
</dbReference>
<dbReference type="GO" id="GO:0005667">
    <property type="term" value="C:transcription regulator complex"/>
    <property type="evidence" value="ECO:0007669"/>
    <property type="project" value="TreeGrafter"/>
</dbReference>
<dbReference type="Proteomes" id="UP000268162">
    <property type="component" value="Unassembled WGS sequence"/>
</dbReference>
<evidence type="ECO:0000256" key="2">
    <source>
        <dbReference type="ARBA" id="ARBA00022737"/>
    </source>
</evidence>
<accession>A0A4P9ZQJ1</accession>
<dbReference type="SUPFAM" id="SSF57667">
    <property type="entry name" value="beta-beta-alpha zinc fingers"/>
    <property type="match status" value="1"/>
</dbReference>
<dbReference type="GO" id="GO:0008270">
    <property type="term" value="F:zinc ion binding"/>
    <property type="evidence" value="ECO:0007669"/>
    <property type="project" value="UniProtKB-KW"/>
</dbReference>
<dbReference type="PANTHER" id="PTHR14003:SF19">
    <property type="entry name" value="YY2 TRANSCRIPTION FACTOR"/>
    <property type="match status" value="1"/>
</dbReference>
<feature type="non-terminal residue" evidence="7">
    <location>
        <position position="51"/>
    </location>
</feature>
<dbReference type="PROSITE" id="PS50157">
    <property type="entry name" value="ZINC_FINGER_C2H2_2"/>
    <property type="match status" value="2"/>
</dbReference>
<organism evidence="7 8">
    <name type="scientific">Dimargaris cristalligena</name>
    <dbReference type="NCBI Taxonomy" id="215637"/>
    <lineage>
        <taxon>Eukaryota</taxon>
        <taxon>Fungi</taxon>
        <taxon>Fungi incertae sedis</taxon>
        <taxon>Zoopagomycota</taxon>
        <taxon>Kickxellomycotina</taxon>
        <taxon>Dimargaritomycetes</taxon>
        <taxon>Dimargaritales</taxon>
        <taxon>Dimargaritaceae</taxon>
        <taxon>Dimargaris</taxon>
    </lineage>
</organism>
<dbReference type="PROSITE" id="PS00028">
    <property type="entry name" value="ZINC_FINGER_C2H2_1"/>
    <property type="match status" value="1"/>
</dbReference>
<reference evidence="8" key="1">
    <citation type="journal article" date="2018" name="Nat. Microbiol.">
        <title>Leveraging single-cell genomics to expand the fungal tree of life.</title>
        <authorList>
            <person name="Ahrendt S.R."/>
            <person name="Quandt C.A."/>
            <person name="Ciobanu D."/>
            <person name="Clum A."/>
            <person name="Salamov A."/>
            <person name="Andreopoulos B."/>
            <person name="Cheng J.F."/>
            <person name="Woyke T."/>
            <person name="Pelin A."/>
            <person name="Henrissat B."/>
            <person name="Reynolds N.K."/>
            <person name="Benny G.L."/>
            <person name="Smith M.E."/>
            <person name="James T.Y."/>
            <person name="Grigoriev I.V."/>
        </authorList>
    </citation>
    <scope>NUCLEOTIDE SEQUENCE [LARGE SCALE GENOMIC DNA]</scope>
    <source>
        <strain evidence="8">RSA 468</strain>
    </source>
</reference>
<keyword evidence="1" id="KW-0479">Metal-binding</keyword>